<accession>A0A075G8A7</accession>
<dbReference type="AlphaFoldDB" id="A0A075G8A7"/>
<sequence>MYLAKIALKSILSVFSTLTVTGVAIATFSHFMVDLFGVSIPNLFLPIFKDIGAWMILGVAFVFAIAWFLKARPQKKPKMYSIICFDVYGNETVMPGVRTEFKNHDVAWSFMKKYKDDYPLSNFAMVSELTEDKKKVIFRYI</sequence>
<evidence type="ECO:0000313" key="2">
    <source>
        <dbReference type="EMBL" id="AIE99828.1"/>
    </source>
</evidence>
<feature type="transmembrane region" description="Helical" evidence="1">
    <location>
        <begin position="12"/>
        <end position="31"/>
    </location>
</feature>
<name>A0A075G8A7_9ARCH</name>
<dbReference type="EMBL" id="KF900574">
    <property type="protein sequence ID" value="AIE99828.1"/>
    <property type="molecule type" value="Genomic_DNA"/>
</dbReference>
<keyword evidence="1" id="KW-0472">Membrane</keyword>
<feature type="transmembrane region" description="Helical" evidence="1">
    <location>
        <begin position="51"/>
        <end position="69"/>
    </location>
</feature>
<evidence type="ECO:0000256" key="1">
    <source>
        <dbReference type="SAM" id="Phobius"/>
    </source>
</evidence>
<keyword evidence="1" id="KW-1133">Transmembrane helix</keyword>
<proteinExistence type="predicted"/>
<reference evidence="2" key="1">
    <citation type="journal article" date="2014" name="Genome Biol. Evol.">
        <title>Pangenome evidence for extensive interdomain horizontal transfer affecting lineage core and shell genes in uncultured planktonic thaumarchaeota and euryarchaeota.</title>
        <authorList>
            <person name="Deschamps P."/>
            <person name="Zivanovic Y."/>
            <person name="Moreira D."/>
            <person name="Rodriguez-Valera F."/>
            <person name="Lopez-Garcia P."/>
        </authorList>
    </citation>
    <scope>NUCLEOTIDE SEQUENCE</scope>
</reference>
<organism evidence="2">
    <name type="scientific">uncultured marine thaumarchaeote KM3_11_F08</name>
    <dbReference type="NCBI Taxonomy" id="1455992"/>
    <lineage>
        <taxon>Archaea</taxon>
        <taxon>Nitrososphaerota</taxon>
        <taxon>environmental samples</taxon>
    </lineage>
</organism>
<keyword evidence="1" id="KW-0812">Transmembrane</keyword>
<protein>
    <submittedName>
        <fullName evidence="2">Uncharacterized protein</fullName>
    </submittedName>
</protein>